<reference evidence="9" key="2">
    <citation type="submission" date="2020-09" db="EMBL/GenBank/DDBJ databases">
        <authorList>
            <person name="Sun Q."/>
            <person name="Zhou Y."/>
        </authorList>
    </citation>
    <scope>NUCLEOTIDE SEQUENCE</scope>
    <source>
        <strain evidence="9">CGMCC 1.16134</strain>
    </source>
</reference>
<feature type="transmembrane region" description="Helical" evidence="8">
    <location>
        <begin position="99"/>
        <end position="119"/>
    </location>
</feature>
<evidence type="ECO:0000256" key="1">
    <source>
        <dbReference type="ARBA" id="ARBA00004651"/>
    </source>
</evidence>
<dbReference type="CDD" id="cd17332">
    <property type="entry name" value="MFS_MelB_like"/>
    <property type="match status" value="1"/>
</dbReference>
<dbReference type="PROSITE" id="PS00872">
    <property type="entry name" value="NA_GALACTOSIDE_SYMP"/>
    <property type="match status" value="1"/>
</dbReference>
<dbReference type="NCBIfam" id="TIGR00792">
    <property type="entry name" value="gph"/>
    <property type="match status" value="1"/>
</dbReference>
<keyword evidence="3" id="KW-1003">Cell membrane</keyword>
<evidence type="ECO:0000256" key="4">
    <source>
        <dbReference type="ARBA" id="ARBA00022692"/>
    </source>
</evidence>
<reference evidence="9" key="1">
    <citation type="journal article" date="2014" name="Int. J. Syst. Evol. Microbiol.">
        <title>Complete genome sequence of Corynebacterium casei LMG S-19264T (=DSM 44701T), isolated from a smear-ripened cheese.</title>
        <authorList>
            <consortium name="US DOE Joint Genome Institute (JGI-PGF)"/>
            <person name="Walter F."/>
            <person name="Albersmeier A."/>
            <person name="Kalinowski J."/>
            <person name="Ruckert C."/>
        </authorList>
    </citation>
    <scope>NUCLEOTIDE SEQUENCE</scope>
    <source>
        <strain evidence="9">CGMCC 1.16134</strain>
    </source>
</reference>
<dbReference type="RefSeq" id="WP_189031548.1">
    <property type="nucleotide sequence ID" value="NZ_BMKR01000045.1"/>
</dbReference>
<dbReference type="InterPro" id="IPR001927">
    <property type="entry name" value="Na/Gal_symport"/>
</dbReference>
<evidence type="ECO:0000313" key="9">
    <source>
        <dbReference type="EMBL" id="GGG08466.1"/>
    </source>
</evidence>
<feature type="transmembrane region" description="Helical" evidence="8">
    <location>
        <begin position="203"/>
        <end position="223"/>
    </location>
</feature>
<evidence type="ECO:0000256" key="2">
    <source>
        <dbReference type="ARBA" id="ARBA00022448"/>
    </source>
</evidence>
<keyword evidence="7 8" id="KW-0472">Membrane</keyword>
<gene>
    <name evidence="9" type="primary">yjmB</name>
    <name evidence="9" type="ORF">GCM10010912_61360</name>
</gene>
<organism evidence="9 10">
    <name type="scientific">Paenibacillus albidus</name>
    <dbReference type="NCBI Taxonomy" id="2041023"/>
    <lineage>
        <taxon>Bacteria</taxon>
        <taxon>Bacillati</taxon>
        <taxon>Bacillota</taxon>
        <taxon>Bacilli</taxon>
        <taxon>Bacillales</taxon>
        <taxon>Paenibacillaceae</taxon>
        <taxon>Paenibacillus</taxon>
    </lineage>
</organism>
<evidence type="ECO:0000256" key="7">
    <source>
        <dbReference type="ARBA" id="ARBA00023136"/>
    </source>
</evidence>
<dbReference type="Proteomes" id="UP000637643">
    <property type="component" value="Unassembled WGS sequence"/>
</dbReference>
<feature type="transmembrane region" description="Helical" evidence="8">
    <location>
        <begin position="131"/>
        <end position="153"/>
    </location>
</feature>
<evidence type="ECO:0000313" key="10">
    <source>
        <dbReference type="Proteomes" id="UP000637643"/>
    </source>
</evidence>
<dbReference type="AlphaFoldDB" id="A0A917D4U8"/>
<feature type="transmembrane region" description="Helical" evidence="8">
    <location>
        <begin position="344"/>
        <end position="367"/>
    </location>
</feature>
<dbReference type="InterPro" id="IPR039672">
    <property type="entry name" value="MFS_2"/>
</dbReference>
<dbReference type="InterPro" id="IPR036259">
    <property type="entry name" value="MFS_trans_sf"/>
</dbReference>
<name>A0A917D4U8_9BACL</name>
<accession>A0A917D4U8</accession>
<dbReference type="GO" id="GO:0006814">
    <property type="term" value="P:sodium ion transport"/>
    <property type="evidence" value="ECO:0007669"/>
    <property type="project" value="InterPro"/>
</dbReference>
<comment type="subcellular location">
    <subcellularLocation>
        <location evidence="1">Cell membrane</location>
        <topology evidence="1">Multi-pass membrane protein</topology>
    </subcellularLocation>
</comment>
<comment type="caution">
    <text evidence="9">The sequence shown here is derived from an EMBL/GenBank/DDBJ whole genome shotgun (WGS) entry which is preliminary data.</text>
</comment>
<dbReference type="SUPFAM" id="SSF103473">
    <property type="entry name" value="MFS general substrate transporter"/>
    <property type="match status" value="1"/>
</dbReference>
<dbReference type="GO" id="GO:0015293">
    <property type="term" value="F:symporter activity"/>
    <property type="evidence" value="ECO:0007669"/>
    <property type="project" value="UniProtKB-KW"/>
</dbReference>
<feature type="transmembrane region" description="Helical" evidence="8">
    <location>
        <begin position="173"/>
        <end position="191"/>
    </location>
</feature>
<proteinExistence type="predicted"/>
<keyword evidence="6 8" id="KW-1133">Transmembrane helix</keyword>
<evidence type="ECO:0000256" key="6">
    <source>
        <dbReference type="ARBA" id="ARBA00022989"/>
    </source>
</evidence>
<dbReference type="GO" id="GO:0005886">
    <property type="term" value="C:plasma membrane"/>
    <property type="evidence" value="ECO:0007669"/>
    <property type="project" value="UniProtKB-SubCell"/>
</dbReference>
<dbReference type="EMBL" id="BMKR01000045">
    <property type="protein sequence ID" value="GGG08466.1"/>
    <property type="molecule type" value="Genomic_DNA"/>
</dbReference>
<feature type="transmembrane region" description="Helical" evidence="8">
    <location>
        <begin position="400"/>
        <end position="419"/>
    </location>
</feature>
<feature type="transmembrane region" description="Helical" evidence="8">
    <location>
        <begin position="244"/>
        <end position="269"/>
    </location>
</feature>
<dbReference type="PANTHER" id="PTHR11328">
    <property type="entry name" value="MAJOR FACILITATOR SUPERFAMILY DOMAIN-CONTAINING PROTEIN"/>
    <property type="match status" value="1"/>
</dbReference>
<dbReference type="InterPro" id="IPR018043">
    <property type="entry name" value="Na/Gal_symport_CS"/>
</dbReference>
<keyword evidence="2" id="KW-0813">Transport</keyword>
<protein>
    <submittedName>
        <fullName evidence="9">Symporter YjmB</fullName>
    </submittedName>
</protein>
<dbReference type="Gene3D" id="1.20.1250.20">
    <property type="entry name" value="MFS general substrate transporter like domains"/>
    <property type="match status" value="1"/>
</dbReference>
<dbReference type="GO" id="GO:0008643">
    <property type="term" value="P:carbohydrate transport"/>
    <property type="evidence" value="ECO:0007669"/>
    <property type="project" value="InterPro"/>
</dbReference>
<feature type="transmembrane region" description="Helical" evidence="8">
    <location>
        <begin position="431"/>
        <end position="451"/>
    </location>
</feature>
<evidence type="ECO:0000256" key="8">
    <source>
        <dbReference type="SAM" id="Phobius"/>
    </source>
</evidence>
<keyword evidence="10" id="KW-1185">Reference proteome</keyword>
<feature type="transmembrane region" description="Helical" evidence="8">
    <location>
        <begin position="289"/>
        <end position="308"/>
    </location>
</feature>
<evidence type="ECO:0000256" key="5">
    <source>
        <dbReference type="ARBA" id="ARBA00022847"/>
    </source>
</evidence>
<keyword evidence="4 8" id="KW-0812">Transmembrane</keyword>
<dbReference type="PANTHER" id="PTHR11328:SF24">
    <property type="entry name" value="MAJOR FACILITATOR SUPERFAMILY (MFS) PROFILE DOMAIN-CONTAINING PROTEIN"/>
    <property type="match status" value="1"/>
</dbReference>
<keyword evidence="5" id="KW-0769">Symport</keyword>
<sequence>MVGTVALKKSVEQEVLAVSGNEPLKLKEKVAYGMGDFGNGFMFDLGQLYLLKFFTDVAGISAKYAAGIFLVSKLFAAFCDPIVGSSIDYRKNIGSRGKFRPYLIFGSLALAILTVFTFISPNLSGTGKLIYAYASYMIWGIGYSFLNIPYGSLGSVVTQNSEERAKLASFRQAGSLGALFLTSIIVMPLILFFTKHGAHDKLAYPLVMGMMSIVGILAFIFCYRNTKERVVAQHAPKEKLSAKVIVKTFISNKPLLVLVLMTIFTISAYNIKSAMLVYFAEYNLGNVSLMAYMNFIIIGSSFIGVLFLPKLVKLFGKKKTVMLGLGVSIIADSINFMMPPNVYIFTFLASIAFIGISIPNGITWALVSDIIDYGEWSSGERKEATTYSLFNFSRKLAQSLSGFLSGIGLALVGYVPNVAQTSTALLGIRGLLMLYPAVALAIAMIIIGFMYKLTDKKHAEIILELQAKVLQ</sequence>
<evidence type="ECO:0000256" key="3">
    <source>
        <dbReference type="ARBA" id="ARBA00022475"/>
    </source>
</evidence>
<dbReference type="Pfam" id="PF13347">
    <property type="entry name" value="MFS_2"/>
    <property type="match status" value="1"/>
</dbReference>